<accession>A0A4V1LS45</accession>
<keyword evidence="3" id="KW-1185">Reference proteome</keyword>
<sequence length="135" mass="15492">MYKRERMTISYRILQGGDAPSYREIRLESLKLHPESYGSTYEDEQKKAELFFESQIKNKHSNNLMIGAFSNSALVGLCGLIANESNQFLVVQMYVRDAYKRQGVGQALISEAKHLLLKYKRSSLVLAVYEYNTQA</sequence>
<dbReference type="GO" id="GO:0016747">
    <property type="term" value="F:acyltransferase activity, transferring groups other than amino-acyl groups"/>
    <property type="evidence" value="ECO:0007669"/>
    <property type="project" value="InterPro"/>
</dbReference>
<organism evidence="2 3">
    <name type="scientific">Veronia nyctiphanis</name>
    <dbReference type="NCBI Taxonomy" id="1278244"/>
    <lineage>
        <taxon>Bacteria</taxon>
        <taxon>Pseudomonadati</taxon>
        <taxon>Pseudomonadota</taxon>
        <taxon>Gammaproteobacteria</taxon>
        <taxon>Vibrionales</taxon>
        <taxon>Vibrionaceae</taxon>
        <taxon>Veronia</taxon>
    </lineage>
</organism>
<dbReference type="PROSITE" id="PS51186">
    <property type="entry name" value="GNAT"/>
    <property type="match status" value="1"/>
</dbReference>
<dbReference type="InterPro" id="IPR016181">
    <property type="entry name" value="Acyl_CoA_acyltransferase"/>
</dbReference>
<dbReference type="Proteomes" id="UP000290287">
    <property type="component" value="Unassembled WGS sequence"/>
</dbReference>
<keyword evidence="2" id="KW-0808">Transferase</keyword>
<name>A0A4V1LS45_9GAMM</name>
<comment type="caution">
    <text evidence="2">The sequence shown here is derived from an EMBL/GenBank/DDBJ whole genome shotgun (WGS) entry which is preliminary data.</text>
</comment>
<gene>
    <name evidence="2" type="ORF">CS022_23385</name>
</gene>
<dbReference type="Gene3D" id="3.40.630.30">
    <property type="match status" value="1"/>
</dbReference>
<feature type="domain" description="N-acetyltransferase" evidence="1">
    <location>
        <begin position="9"/>
        <end position="135"/>
    </location>
</feature>
<proteinExistence type="predicted"/>
<dbReference type="Pfam" id="PF00583">
    <property type="entry name" value="Acetyltransf_1"/>
    <property type="match status" value="1"/>
</dbReference>
<dbReference type="CDD" id="cd04301">
    <property type="entry name" value="NAT_SF"/>
    <property type="match status" value="1"/>
</dbReference>
<protein>
    <submittedName>
        <fullName evidence="2">GNAT family N-acetyltransferase</fullName>
    </submittedName>
</protein>
<dbReference type="EMBL" id="PEIB01000050">
    <property type="protein sequence ID" value="RXJ70418.1"/>
    <property type="molecule type" value="Genomic_DNA"/>
</dbReference>
<dbReference type="AlphaFoldDB" id="A0A4V1LS45"/>
<reference evidence="2 3" key="1">
    <citation type="submission" date="2017-10" db="EMBL/GenBank/DDBJ databases">
        <title>Nyctiphanis sp. nov., isolated from the stomach of the euphausiid Nyctiphanes simplex (Hansen, 1911) in the Gulf of California.</title>
        <authorList>
            <person name="Gomez-Gil B."/>
            <person name="Aguilar-Mendez M."/>
            <person name="Lopez-Cortes A."/>
            <person name="Gomez-Gutierrez J."/>
            <person name="Roque A."/>
            <person name="Lang E."/>
            <person name="Gonzalez-Castillo A."/>
        </authorList>
    </citation>
    <scope>NUCLEOTIDE SEQUENCE [LARGE SCALE GENOMIC DNA]</scope>
    <source>
        <strain evidence="2 3">CAIM 600</strain>
    </source>
</reference>
<evidence type="ECO:0000313" key="3">
    <source>
        <dbReference type="Proteomes" id="UP000290287"/>
    </source>
</evidence>
<dbReference type="InterPro" id="IPR000182">
    <property type="entry name" value="GNAT_dom"/>
</dbReference>
<evidence type="ECO:0000259" key="1">
    <source>
        <dbReference type="PROSITE" id="PS51186"/>
    </source>
</evidence>
<dbReference type="SUPFAM" id="SSF55729">
    <property type="entry name" value="Acyl-CoA N-acyltransferases (Nat)"/>
    <property type="match status" value="1"/>
</dbReference>
<evidence type="ECO:0000313" key="2">
    <source>
        <dbReference type="EMBL" id="RXJ70418.1"/>
    </source>
</evidence>